<protein>
    <submittedName>
        <fullName evidence="1">Uncharacterized protein</fullName>
    </submittedName>
</protein>
<evidence type="ECO:0000313" key="1">
    <source>
        <dbReference type="EMBL" id="MBO7743530.1"/>
    </source>
</evidence>
<gene>
    <name evidence="1" type="ORF">I8J29_04945</name>
</gene>
<keyword evidence="2" id="KW-1185">Reference proteome</keyword>
<evidence type="ECO:0000313" key="2">
    <source>
        <dbReference type="Proteomes" id="UP000670947"/>
    </source>
</evidence>
<accession>A0ABS3W5V7</accession>
<sequence>MAGTPSRGERRLAEIIVGAGHGLDSAEPVVWAAERLAETLRGRGIAAELPTWPERAAGAEIVVEIGYAGHRNDGASPLDAEKFAIERKTEERVTVISVDSPGIRGLVYGLLELEGRVRDTGESADPLSALHGLDRIVEAPAARVRSVSRMFVSETEDKGWFRDRSFWDAYLTELASHRFNRFNLAFGMGYDYGHDPDIRDNYLYFAYPFLLSVPGYDLKAEGLAEGEAALNLEALRYIGEQAKRRGLDFQLGIWTNTYDLPDSPDPHYRITGLTPDNHAAYCRDALSLLLASVPAIDGLTLRVHYESGIPEPAHEFWRSALSGIRACERPIGVDIHSKGVDFEMIRMVQATTGKQVTVSPKYWAEHLGLPYHQAANREREMPEADFQGAKYAAVTAGSRKATRYGYADFLTEARDYDIVFRVWPGTQRVLLWGDPVMAAGFGRAAAFCGAAGLELFEPLAFKGRKTSGRDDGRELYDDESLRLNGKDWIKYGYAYLLWGRLLYNPDADPEVWRRPLRRAYGPAAARAEAALAAASRILPLVTVAHHPSSANVDYWPEIYTNLAMIRTTPSHLEYDLPEPKTFGAASPLDPALFASVNEYADDAVSGRRSRKVTPAETAARLDEWADEAERELRAAEEAADDPGEASFRRLSADVRIMAGLGRFFARKFRAGIAYALFERAGDPDWLTQSLEQYRSAREAWTGLSAAADGIYKRDLAFGHRPYMRGSWADRIEGIDADIAELERLRGSLPDKAATAAESNTAAEYAITAEPATAVESGEAGELAGALTRVRSAMPRWTHDVPGPYRRGTPVTVGLTVPDFGDSPEAEVRLHYRRVNQAERYAVAEFKREGAAFTAAIPDSYTDSPYPLLYFFELRLGDEVWMVPGFDRDMSAVPYFVLRQTAMAD</sequence>
<comment type="caution">
    <text evidence="1">The sequence shown here is derived from an EMBL/GenBank/DDBJ whole genome shotgun (WGS) entry which is preliminary data.</text>
</comment>
<proteinExistence type="predicted"/>
<dbReference type="RefSeq" id="WP_208846551.1">
    <property type="nucleotide sequence ID" value="NZ_JAGGDJ010000002.1"/>
</dbReference>
<dbReference type="Proteomes" id="UP000670947">
    <property type="component" value="Unassembled WGS sequence"/>
</dbReference>
<reference evidence="1 2" key="1">
    <citation type="submission" date="2021-03" db="EMBL/GenBank/DDBJ databases">
        <title>Paenibacillus artemisicola MWE-103 whole genome sequence.</title>
        <authorList>
            <person name="Ham Y.J."/>
        </authorList>
    </citation>
    <scope>NUCLEOTIDE SEQUENCE [LARGE SCALE GENOMIC DNA]</scope>
    <source>
        <strain evidence="1 2">MWE-103</strain>
    </source>
</reference>
<name>A0ABS3W5V7_9BACL</name>
<dbReference type="EMBL" id="JAGGDJ010000002">
    <property type="protein sequence ID" value="MBO7743530.1"/>
    <property type="molecule type" value="Genomic_DNA"/>
</dbReference>
<organism evidence="1 2">
    <name type="scientific">Paenibacillus artemisiicola</name>
    <dbReference type="NCBI Taxonomy" id="1172618"/>
    <lineage>
        <taxon>Bacteria</taxon>
        <taxon>Bacillati</taxon>
        <taxon>Bacillota</taxon>
        <taxon>Bacilli</taxon>
        <taxon>Bacillales</taxon>
        <taxon>Paenibacillaceae</taxon>
        <taxon>Paenibacillus</taxon>
    </lineage>
</organism>